<name>G8U1S1_SULAD</name>
<protein>
    <submittedName>
        <fullName evidence="1">Uncharacterized protein</fullName>
    </submittedName>
</protein>
<reference evidence="1 2" key="2">
    <citation type="journal article" date="2012" name="Stand. Genomic Sci.">
        <title>Complete genome sequence of the moderately thermophilic mineral-sulfide-oxidizing firmicute Sulfobacillus acidophilus type strain (NAL(T)).</title>
        <authorList>
            <person name="Anderson I."/>
            <person name="Chertkov O."/>
            <person name="Chen A."/>
            <person name="Saunders E."/>
            <person name="Lapidus A."/>
            <person name="Nolan M."/>
            <person name="Lucas S."/>
            <person name="Hammon N."/>
            <person name="Deshpande S."/>
            <person name="Cheng J.F."/>
            <person name="Han C."/>
            <person name="Tapia R."/>
            <person name="Goodwin L.A."/>
            <person name="Pitluck S."/>
            <person name="Liolios K."/>
            <person name="Pagani I."/>
            <person name="Ivanova N."/>
            <person name="Mikhailova N."/>
            <person name="Pati A."/>
            <person name="Palaniappan K."/>
            <person name="Land M."/>
            <person name="Pan C."/>
            <person name="Rohde M."/>
            <person name="Pukall R."/>
            <person name="Goker M."/>
            <person name="Detter J.C."/>
            <person name="Woyke T."/>
            <person name="Bristow J."/>
            <person name="Eisen J.A."/>
            <person name="Markowitz V."/>
            <person name="Hugenholtz P."/>
            <person name="Kyrpides N.C."/>
            <person name="Klenk H.P."/>
            <person name="Mavromatis K."/>
        </authorList>
    </citation>
    <scope>NUCLEOTIDE SEQUENCE [LARGE SCALE GENOMIC DNA]</scope>
    <source>
        <strain evidence="2">ATCC 700253 / DSM 10332 / NAL</strain>
        <plasmid evidence="2">pSULAd1</plasmid>
    </source>
</reference>
<reference evidence="2" key="1">
    <citation type="submission" date="2011-12" db="EMBL/GenBank/DDBJ databases">
        <title>The complete genome of plasmid of Sulfobacillus acidophilus DSM 10332.</title>
        <authorList>
            <person name="Lucas S."/>
            <person name="Han J."/>
            <person name="Lapidus A."/>
            <person name="Bruce D."/>
            <person name="Goodwin L."/>
            <person name="Pitluck S."/>
            <person name="Peters L."/>
            <person name="Kyrpides N."/>
            <person name="Mavromatis K."/>
            <person name="Ivanova N."/>
            <person name="Mikhailova N."/>
            <person name="Chertkov O."/>
            <person name="Saunders E."/>
            <person name="Detter J.C."/>
            <person name="Tapia R."/>
            <person name="Han C."/>
            <person name="Land M."/>
            <person name="Hauser L."/>
            <person name="Markowitz V."/>
            <person name="Cheng J.-F."/>
            <person name="Hugenholtz P."/>
            <person name="Woyke T."/>
            <person name="Wu D."/>
            <person name="Pukall R."/>
            <person name="Gehrich-Schroeter G."/>
            <person name="Schneider S."/>
            <person name="Klenk H.-P."/>
            <person name="Eisen J.A."/>
        </authorList>
    </citation>
    <scope>NUCLEOTIDE SEQUENCE [LARGE SCALE GENOMIC DNA]</scope>
    <source>
        <strain evidence="2">ATCC 700253 / DSM 10332 / NAL</strain>
        <plasmid evidence="2">pSULAd1</plasmid>
    </source>
</reference>
<dbReference type="Proteomes" id="UP000005439">
    <property type="component" value="Plasmid unnamed"/>
</dbReference>
<keyword evidence="2" id="KW-1185">Reference proteome</keyword>
<dbReference type="EMBL" id="CP003180">
    <property type="protein sequence ID" value="AEW06999.1"/>
    <property type="molecule type" value="Genomic_DNA"/>
</dbReference>
<evidence type="ECO:0000313" key="1">
    <source>
        <dbReference type="EMBL" id="AEW06999.1"/>
    </source>
</evidence>
<gene>
    <name evidence="1" type="ordered locus">Sulac_3568</name>
</gene>
<organism evidence="1 2">
    <name type="scientific">Sulfobacillus acidophilus (strain ATCC 700253 / DSM 10332 / NAL)</name>
    <dbReference type="NCBI Taxonomy" id="679936"/>
    <lineage>
        <taxon>Bacteria</taxon>
        <taxon>Bacillati</taxon>
        <taxon>Bacillota</taxon>
        <taxon>Clostridia</taxon>
        <taxon>Eubacteriales</taxon>
        <taxon>Clostridiales Family XVII. Incertae Sedis</taxon>
        <taxon>Sulfobacillus</taxon>
    </lineage>
</organism>
<proteinExistence type="predicted"/>
<evidence type="ECO:0000313" key="2">
    <source>
        <dbReference type="Proteomes" id="UP000005439"/>
    </source>
</evidence>
<dbReference type="HOGENOM" id="CLU_3030746_0_0_9"/>
<dbReference type="AlphaFoldDB" id="G8U1S1"/>
<dbReference type="KEGG" id="sap:Sulac_3568"/>
<sequence length="55" mass="6263">MRAGSTSRRIFPPSAIYPRPPLWASYNEAEGHWGRLKRYVGGDPVPKICPLYPSY</sequence>
<keyword evidence="1" id="KW-0614">Plasmid</keyword>
<accession>G8U1S1</accession>
<geneLocation type="plasmid" evidence="2">
    <name>pSULAd1</name>
</geneLocation>